<proteinExistence type="predicted"/>
<dbReference type="Pfam" id="PF05990">
    <property type="entry name" value="DUF900"/>
    <property type="match status" value="2"/>
</dbReference>
<dbReference type="PATRIC" id="fig|1144748.3.peg.895"/>
<dbReference type="KEGG" id="ksd:KS2013_885"/>
<dbReference type="RefSeq" id="WP_068990327.1">
    <property type="nucleotide sequence ID" value="NZ_CP012418.1"/>
</dbReference>
<dbReference type="EMBL" id="CP012418">
    <property type="protein sequence ID" value="AOE49607.1"/>
    <property type="molecule type" value="Genomic_DNA"/>
</dbReference>
<evidence type="ECO:0008006" key="3">
    <source>
        <dbReference type="Google" id="ProtNLM"/>
    </source>
</evidence>
<dbReference type="Proteomes" id="UP000094147">
    <property type="component" value="Chromosome"/>
</dbReference>
<protein>
    <recommendedName>
        <fullName evidence="3">Alpha/beta hydrolase</fullName>
    </recommendedName>
</protein>
<name>A0A1B3B9Y0_9GAMM</name>
<reference evidence="2" key="1">
    <citation type="submission" date="2015-08" db="EMBL/GenBank/DDBJ databases">
        <authorList>
            <person name="Kim K.M."/>
        </authorList>
    </citation>
    <scope>NUCLEOTIDE SEQUENCE [LARGE SCALE GENOMIC DNA]</scope>
    <source>
        <strain evidence="2">KCTC 23892</strain>
    </source>
</reference>
<dbReference type="InterPro" id="IPR010297">
    <property type="entry name" value="DUF900_hydrolase"/>
</dbReference>
<evidence type="ECO:0000313" key="1">
    <source>
        <dbReference type="EMBL" id="AOE49607.1"/>
    </source>
</evidence>
<keyword evidence="2" id="KW-1185">Reference proteome</keyword>
<organism evidence="1 2">
    <name type="scientific">Kangiella sediminilitoris</name>
    <dbReference type="NCBI Taxonomy" id="1144748"/>
    <lineage>
        <taxon>Bacteria</taxon>
        <taxon>Pseudomonadati</taxon>
        <taxon>Pseudomonadota</taxon>
        <taxon>Gammaproteobacteria</taxon>
        <taxon>Kangiellales</taxon>
        <taxon>Kangiellaceae</taxon>
        <taxon>Kangiella</taxon>
    </lineage>
</organism>
<gene>
    <name evidence="1" type="ORF">KS2013_885</name>
</gene>
<accession>A0A1B3B9Y0</accession>
<dbReference type="AlphaFoldDB" id="A0A1B3B9Y0"/>
<sequence length="384" mass="44066">MYFITNRAFDPSLEGFEKLTKHPNKKGPNELSAVKITGNRSPTIELLQDQLSIDEVRALKDEFKLDIDESEPHYASLRVACDVFRQAKEQCKSVLLYVHGYNNDVRDIYQTASELETLYDVIVVPFTRPANGGGALSGTLSYLADKRDARTSDDALNRVVDIVGKYHRMLTRSTRNRLEHRAAAKYPDNPTKQREHLSLLFERYCNVSVNMLCHSMGNYVLKHALKSSLSEARQLVFDNIVLVAADTNNESHEEWVETLRCRKSVFITINADDYALSWSRRKPGEEQKARLGHYLRSLNAKNALYIDFTNCKAVNRSHSYFDGDTVSRNKTVRRFFEKAFNAKTFYLTWIIRHTTTAIIPNKDYVGQKTPSVGRMSLYRTQTTN</sequence>
<dbReference type="OrthoDB" id="9797755at2"/>
<evidence type="ECO:0000313" key="2">
    <source>
        <dbReference type="Proteomes" id="UP000094147"/>
    </source>
</evidence>